<dbReference type="AlphaFoldDB" id="A0A6N9NE26"/>
<evidence type="ECO:0000256" key="1">
    <source>
        <dbReference type="ARBA" id="ARBA00002324"/>
    </source>
</evidence>
<evidence type="ECO:0000256" key="2">
    <source>
        <dbReference type="ARBA" id="ARBA00005019"/>
    </source>
</evidence>
<evidence type="ECO:0000256" key="5">
    <source>
        <dbReference type="ARBA" id="ARBA00022679"/>
    </source>
</evidence>
<proteinExistence type="inferred from homology"/>
<evidence type="ECO:0000256" key="9">
    <source>
        <dbReference type="ARBA" id="ARBA00023027"/>
    </source>
</evidence>
<keyword evidence="14" id="KW-1185">Reference proteome</keyword>
<dbReference type="NCBIfam" id="TIGR00482">
    <property type="entry name" value="nicotinate (nicotinamide) nucleotide adenylyltransferase"/>
    <property type="match status" value="1"/>
</dbReference>
<feature type="domain" description="Cytidyltransferase-like" evidence="12">
    <location>
        <begin position="5"/>
        <end position="164"/>
    </location>
</feature>
<evidence type="ECO:0000256" key="3">
    <source>
        <dbReference type="ARBA" id="ARBA00009014"/>
    </source>
</evidence>
<dbReference type="HAMAP" id="MF_00244">
    <property type="entry name" value="NaMN_adenylyltr"/>
    <property type="match status" value="1"/>
</dbReference>
<dbReference type="Gene3D" id="3.40.50.620">
    <property type="entry name" value="HUPs"/>
    <property type="match status" value="1"/>
</dbReference>
<evidence type="ECO:0000256" key="11">
    <source>
        <dbReference type="HAMAP-Rule" id="MF_00244"/>
    </source>
</evidence>
<comment type="pathway">
    <text evidence="2 11">Cofactor biosynthesis; NAD(+) biosynthesis; deamido-NAD(+) from nicotinate D-ribonucleotide: step 1/1.</text>
</comment>
<keyword evidence="9 11" id="KW-0520">NAD</keyword>
<dbReference type="CDD" id="cd02165">
    <property type="entry name" value="NMNAT"/>
    <property type="match status" value="1"/>
</dbReference>
<dbReference type="PANTHER" id="PTHR39321">
    <property type="entry name" value="NICOTINATE-NUCLEOTIDE ADENYLYLTRANSFERASE-RELATED"/>
    <property type="match status" value="1"/>
</dbReference>
<evidence type="ECO:0000313" key="14">
    <source>
        <dbReference type="Proteomes" id="UP000470771"/>
    </source>
</evidence>
<dbReference type="InterPro" id="IPR005248">
    <property type="entry name" value="NadD/NMNAT"/>
</dbReference>
<dbReference type="GO" id="GO:0005524">
    <property type="term" value="F:ATP binding"/>
    <property type="evidence" value="ECO:0007669"/>
    <property type="project" value="UniProtKB-KW"/>
</dbReference>
<evidence type="ECO:0000313" key="13">
    <source>
        <dbReference type="EMBL" id="NBG64868.1"/>
    </source>
</evidence>
<evidence type="ECO:0000256" key="8">
    <source>
        <dbReference type="ARBA" id="ARBA00022840"/>
    </source>
</evidence>
<keyword evidence="5 11" id="KW-0808">Transferase</keyword>
<keyword evidence="6 11" id="KW-0548">Nucleotidyltransferase</keyword>
<dbReference type="PANTHER" id="PTHR39321:SF3">
    <property type="entry name" value="PHOSPHOPANTETHEINE ADENYLYLTRANSFERASE"/>
    <property type="match status" value="1"/>
</dbReference>
<evidence type="ECO:0000259" key="12">
    <source>
        <dbReference type="Pfam" id="PF01467"/>
    </source>
</evidence>
<comment type="catalytic activity">
    <reaction evidence="10 11">
        <text>nicotinate beta-D-ribonucleotide + ATP + H(+) = deamido-NAD(+) + diphosphate</text>
        <dbReference type="Rhea" id="RHEA:22860"/>
        <dbReference type="ChEBI" id="CHEBI:15378"/>
        <dbReference type="ChEBI" id="CHEBI:30616"/>
        <dbReference type="ChEBI" id="CHEBI:33019"/>
        <dbReference type="ChEBI" id="CHEBI:57502"/>
        <dbReference type="ChEBI" id="CHEBI:58437"/>
        <dbReference type="EC" id="2.7.7.18"/>
    </reaction>
</comment>
<keyword evidence="4 11" id="KW-0662">Pyridine nucleotide biosynthesis</keyword>
<accession>A0A6N9NE26</accession>
<protein>
    <recommendedName>
        <fullName evidence="11">Probable nicotinate-nucleotide adenylyltransferase</fullName>
        <ecNumber evidence="11">2.7.7.18</ecNumber>
    </recommendedName>
    <alternativeName>
        <fullName evidence="11">Deamido-NAD(+) diphosphorylase</fullName>
    </alternativeName>
    <alternativeName>
        <fullName evidence="11">Deamido-NAD(+) pyrophosphorylase</fullName>
    </alternativeName>
    <alternativeName>
        <fullName evidence="11">Nicotinate mononucleotide adenylyltransferase</fullName>
        <shortName evidence="11">NaMN adenylyltransferase</shortName>
    </alternativeName>
</protein>
<dbReference type="EMBL" id="WWNE01000003">
    <property type="protein sequence ID" value="NBG64868.1"/>
    <property type="molecule type" value="Genomic_DNA"/>
</dbReference>
<name>A0A6N9NE26_9FLAO</name>
<dbReference type="InterPro" id="IPR014729">
    <property type="entry name" value="Rossmann-like_a/b/a_fold"/>
</dbReference>
<evidence type="ECO:0000256" key="7">
    <source>
        <dbReference type="ARBA" id="ARBA00022741"/>
    </source>
</evidence>
<gene>
    <name evidence="11" type="primary">nadD</name>
    <name evidence="13" type="ORF">GQN54_01985</name>
</gene>
<dbReference type="RefSeq" id="WP_160631427.1">
    <property type="nucleotide sequence ID" value="NZ_WWNE01000003.1"/>
</dbReference>
<comment type="similarity">
    <text evidence="3 11">Belongs to the NadD family.</text>
</comment>
<evidence type="ECO:0000256" key="4">
    <source>
        <dbReference type="ARBA" id="ARBA00022642"/>
    </source>
</evidence>
<keyword evidence="7 11" id="KW-0547">Nucleotide-binding</keyword>
<dbReference type="UniPathway" id="UPA00253">
    <property type="reaction ID" value="UER00332"/>
</dbReference>
<reference evidence="13 14" key="1">
    <citation type="submission" date="2019-12" db="EMBL/GenBank/DDBJ databases">
        <authorList>
            <person name="Zhao J."/>
        </authorList>
    </citation>
    <scope>NUCLEOTIDE SEQUENCE [LARGE SCALE GENOMIC DNA]</scope>
    <source>
        <strain evidence="13 14">S-15</strain>
    </source>
</reference>
<dbReference type="GO" id="GO:0009435">
    <property type="term" value="P:NAD+ biosynthetic process"/>
    <property type="evidence" value="ECO:0007669"/>
    <property type="project" value="UniProtKB-UniRule"/>
</dbReference>
<organism evidence="13 14">
    <name type="scientific">Acidiluteibacter ferrifornacis</name>
    <dbReference type="NCBI Taxonomy" id="2692424"/>
    <lineage>
        <taxon>Bacteria</taxon>
        <taxon>Pseudomonadati</taxon>
        <taxon>Bacteroidota</taxon>
        <taxon>Flavobacteriia</taxon>
        <taxon>Flavobacteriales</taxon>
        <taxon>Cryomorphaceae</taxon>
        <taxon>Acidiluteibacter</taxon>
    </lineage>
</organism>
<dbReference type="SUPFAM" id="SSF52374">
    <property type="entry name" value="Nucleotidylyl transferase"/>
    <property type="match status" value="1"/>
</dbReference>
<dbReference type="Pfam" id="PF01467">
    <property type="entry name" value="CTP_transf_like"/>
    <property type="match status" value="1"/>
</dbReference>
<sequence length="191" mass="22423">MKIGLFFGTYNPVHIGHMVIANYMVEYTDMDQLWMVVTPQNPFKQKESMLKDFDRLHLVNLAIGDDLRLRGSDIEFRLPQPNYTSDSLAYLKEKFPEHEFALIMGADNLNSFHKWKNHDYILEHHEIYVYPRMEANDGGELRNHFKVTYVDAPIMKVSSSFIRKAIKEGKNVNHYMPKDVAAYIDDMGLYR</sequence>
<dbReference type="EC" id="2.7.7.18" evidence="11"/>
<dbReference type="Proteomes" id="UP000470771">
    <property type="component" value="Unassembled WGS sequence"/>
</dbReference>
<comment type="function">
    <text evidence="1 11">Catalyzes the reversible adenylation of nicotinate mononucleotide (NaMN) to nicotinic acid adenine dinucleotide (NaAD).</text>
</comment>
<evidence type="ECO:0000256" key="10">
    <source>
        <dbReference type="ARBA" id="ARBA00048721"/>
    </source>
</evidence>
<dbReference type="GO" id="GO:0004515">
    <property type="term" value="F:nicotinate-nucleotide adenylyltransferase activity"/>
    <property type="evidence" value="ECO:0007669"/>
    <property type="project" value="UniProtKB-UniRule"/>
</dbReference>
<keyword evidence="8 11" id="KW-0067">ATP-binding</keyword>
<evidence type="ECO:0000256" key="6">
    <source>
        <dbReference type="ARBA" id="ARBA00022695"/>
    </source>
</evidence>
<dbReference type="InterPro" id="IPR004821">
    <property type="entry name" value="Cyt_trans-like"/>
</dbReference>
<comment type="caution">
    <text evidence="13">The sequence shown here is derived from an EMBL/GenBank/DDBJ whole genome shotgun (WGS) entry which is preliminary data.</text>
</comment>